<evidence type="ECO:0000256" key="4">
    <source>
        <dbReference type="ARBA" id="ARBA00023136"/>
    </source>
</evidence>
<keyword evidence="8" id="KW-1185">Reference proteome</keyword>
<dbReference type="InterPro" id="IPR013057">
    <property type="entry name" value="AA_transpt_TM"/>
</dbReference>
<keyword evidence="4 5" id="KW-0472">Membrane</keyword>
<proteinExistence type="predicted"/>
<keyword evidence="2 5" id="KW-0812">Transmembrane</keyword>
<sequence>MLGSIRKLSRISWLAWIGLVCILASIFTVTVAVEAQDRPATAPKYGVWVADFKITNDPSFSKAMMAVSSLVLAYAGTPAFFSIVAEMRDPRHYTRSLLIC</sequence>
<evidence type="ECO:0000313" key="7">
    <source>
        <dbReference type="EMBL" id="KAK7428272.1"/>
    </source>
</evidence>
<evidence type="ECO:0000313" key="8">
    <source>
        <dbReference type="Proteomes" id="UP001498421"/>
    </source>
</evidence>
<name>A0ABR1I5P5_9HYPO</name>
<evidence type="ECO:0000256" key="1">
    <source>
        <dbReference type="ARBA" id="ARBA00004370"/>
    </source>
</evidence>
<evidence type="ECO:0000259" key="6">
    <source>
        <dbReference type="Pfam" id="PF01490"/>
    </source>
</evidence>
<feature type="transmembrane region" description="Helical" evidence="5">
    <location>
        <begin position="12"/>
        <end position="33"/>
    </location>
</feature>
<comment type="caution">
    <text evidence="7">The sequence shown here is derived from an EMBL/GenBank/DDBJ whole genome shotgun (WGS) entry which is preliminary data.</text>
</comment>
<accession>A0ABR1I5P5</accession>
<evidence type="ECO:0000256" key="5">
    <source>
        <dbReference type="SAM" id="Phobius"/>
    </source>
</evidence>
<feature type="transmembrane region" description="Helical" evidence="5">
    <location>
        <begin position="63"/>
        <end position="85"/>
    </location>
</feature>
<comment type="subcellular location">
    <subcellularLocation>
        <location evidence="1">Membrane</location>
    </subcellularLocation>
</comment>
<dbReference type="EMBL" id="JAZAVK010000043">
    <property type="protein sequence ID" value="KAK7428272.1"/>
    <property type="molecule type" value="Genomic_DNA"/>
</dbReference>
<evidence type="ECO:0000256" key="3">
    <source>
        <dbReference type="ARBA" id="ARBA00022989"/>
    </source>
</evidence>
<dbReference type="Proteomes" id="UP001498421">
    <property type="component" value="Unassembled WGS sequence"/>
</dbReference>
<feature type="domain" description="Amino acid transporter transmembrane" evidence="6">
    <location>
        <begin position="4"/>
        <end position="97"/>
    </location>
</feature>
<reference evidence="7 8" key="1">
    <citation type="journal article" date="2025" name="Microbiol. Resour. Announc.">
        <title>Draft genome sequences for Neonectria magnoliae and Neonectria punicea, canker pathogens of Liriodendron tulipifera and Acer saccharum in West Virginia.</title>
        <authorList>
            <person name="Petronek H.M."/>
            <person name="Kasson M.T."/>
            <person name="Metheny A.M."/>
            <person name="Stauder C.M."/>
            <person name="Lovett B."/>
            <person name="Lynch S.C."/>
            <person name="Garnas J.R."/>
            <person name="Kasson L.R."/>
            <person name="Stajich J.E."/>
        </authorList>
    </citation>
    <scope>NUCLEOTIDE SEQUENCE [LARGE SCALE GENOMIC DNA]</scope>
    <source>
        <strain evidence="7 8">NRRL 64651</strain>
    </source>
</reference>
<keyword evidence="3 5" id="KW-1133">Transmembrane helix</keyword>
<protein>
    <recommendedName>
        <fullName evidence="6">Amino acid transporter transmembrane domain-containing protein</fullName>
    </recommendedName>
</protein>
<gene>
    <name evidence="7" type="ORF">QQZ08_005169</name>
</gene>
<dbReference type="Pfam" id="PF01490">
    <property type="entry name" value="Aa_trans"/>
    <property type="match status" value="1"/>
</dbReference>
<evidence type="ECO:0000256" key="2">
    <source>
        <dbReference type="ARBA" id="ARBA00022692"/>
    </source>
</evidence>
<organism evidence="7 8">
    <name type="scientific">Neonectria magnoliae</name>
    <dbReference type="NCBI Taxonomy" id="2732573"/>
    <lineage>
        <taxon>Eukaryota</taxon>
        <taxon>Fungi</taxon>
        <taxon>Dikarya</taxon>
        <taxon>Ascomycota</taxon>
        <taxon>Pezizomycotina</taxon>
        <taxon>Sordariomycetes</taxon>
        <taxon>Hypocreomycetidae</taxon>
        <taxon>Hypocreales</taxon>
        <taxon>Nectriaceae</taxon>
        <taxon>Neonectria</taxon>
    </lineage>
</organism>